<evidence type="ECO:0000313" key="3">
    <source>
        <dbReference type="Proteomes" id="UP000031561"/>
    </source>
</evidence>
<feature type="transmembrane region" description="Helical" evidence="1">
    <location>
        <begin position="91"/>
        <end position="111"/>
    </location>
</feature>
<evidence type="ECO:0000256" key="1">
    <source>
        <dbReference type="SAM" id="Phobius"/>
    </source>
</evidence>
<accession>A0ABD4SYC0</accession>
<keyword evidence="1" id="KW-0812">Transmembrane</keyword>
<evidence type="ECO:0000313" key="2">
    <source>
        <dbReference type="EMBL" id="MCM1981482.1"/>
    </source>
</evidence>
<evidence type="ECO:0008006" key="4">
    <source>
        <dbReference type="Google" id="ProtNLM"/>
    </source>
</evidence>
<dbReference type="AlphaFoldDB" id="A0ABD4SYC0"/>
<dbReference type="EMBL" id="JTHE03000009">
    <property type="protein sequence ID" value="MCM1981482.1"/>
    <property type="molecule type" value="Genomic_DNA"/>
</dbReference>
<keyword evidence="1" id="KW-0472">Membrane</keyword>
<organism evidence="2 3">
    <name type="scientific">Lyngbya confervoides BDU141951</name>
    <dbReference type="NCBI Taxonomy" id="1574623"/>
    <lineage>
        <taxon>Bacteria</taxon>
        <taxon>Bacillati</taxon>
        <taxon>Cyanobacteriota</taxon>
        <taxon>Cyanophyceae</taxon>
        <taxon>Oscillatoriophycideae</taxon>
        <taxon>Oscillatoriales</taxon>
        <taxon>Microcoleaceae</taxon>
        <taxon>Lyngbya</taxon>
    </lineage>
</organism>
<sequence>MMAYQMSWLGWTGTVICLVHLARAGPAAIPLVNAWITGVIGVAAYTYAQPVHVHWQHGYVWAASLLGLWSMALVTMVLLAQAPKQWRSRPAGSLLAGIYSLNVGLGAWGYWLRIVS</sequence>
<dbReference type="Proteomes" id="UP000031561">
    <property type="component" value="Unassembled WGS sequence"/>
</dbReference>
<keyword evidence="3" id="KW-1185">Reference proteome</keyword>
<protein>
    <recommendedName>
        <fullName evidence="4">Integral membrane protein</fullName>
    </recommendedName>
</protein>
<reference evidence="2 3" key="1">
    <citation type="journal article" date="2015" name="Genome Announc.">
        <title>Draft Genome Sequence of Filamentous Marine Cyanobacterium Lyngbya confervoides Strain BDU141951.</title>
        <authorList>
            <person name="Chandrababunaidu M.M."/>
            <person name="Sen D."/>
            <person name="Tripathy S."/>
        </authorList>
    </citation>
    <scope>NUCLEOTIDE SEQUENCE [LARGE SCALE GENOMIC DNA]</scope>
    <source>
        <strain evidence="2 3">BDU141951</strain>
    </source>
</reference>
<feature type="transmembrane region" description="Helical" evidence="1">
    <location>
        <begin position="59"/>
        <end position="79"/>
    </location>
</feature>
<gene>
    <name evidence="2" type="ORF">QQ91_0001380</name>
</gene>
<proteinExistence type="predicted"/>
<keyword evidence="1" id="KW-1133">Transmembrane helix</keyword>
<dbReference type="RefSeq" id="WP_250833224.1">
    <property type="nucleotide sequence ID" value="NZ_JTHE03000009.1"/>
</dbReference>
<name>A0ABD4SYC0_9CYAN</name>
<comment type="caution">
    <text evidence="2">The sequence shown here is derived from an EMBL/GenBank/DDBJ whole genome shotgun (WGS) entry which is preliminary data.</text>
</comment>